<evidence type="ECO:0000259" key="3">
    <source>
        <dbReference type="PROSITE" id="PS50206"/>
    </source>
</evidence>
<dbReference type="RefSeq" id="WP_171158669.1">
    <property type="nucleotide sequence ID" value="NZ_JABENB010000004.1"/>
</dbReference>
<dbReference type="Proteomes" id="UP000557772">
    <property type="component" value="Unassembled WGS sequence"/>
</dbReference>
<sequence>MTVHITQIETPELGNRSYVVDDGRVAVVIDPQRDLDRVEEVLADRDVAVAAVAETHMHNDYVTGGYVLAQRHQAPYVVNAADPVNFDRRAVADGDVLVVGGMRVQAVATPGHTDTHLSYVITDADDEAATPAVFTGGSLLFGSVGRTDLVDPDRTEELTHAQYRSARRLADLLPEDAAVYPTHGFGSFCSSGATTGADASTIGTERRTNDALTNPDEDDFVRRLVAGLTAYPAYYAHMGPLNQQGPGAADLGSPLPVEAEELTRRLTAGEWVVDLRDRRAYAADHMAGSVGIELGQQFSTYLGWLAPWGAPLTLIGKSQEQIADAQRQLVRIGIDQLAGAAAGDLDEIAGTADRAQYPRVTFANLSAKAPQDIVLDVRRADERTGGYIAGSAHVPLHRLLLDLPQLPAGRLWVHCRSGYRASIAASLLDRAGRDVVLIDDDFDDAAQQGVEIVHDHGH</sequence>
<feature type="compositionally biased region" description="Polar residues" evidence="2">
    <location>
        <begin position="194"/>
        <end position="203"/>
    </location>
</feature>
<dbReference type="GO" id="GO:0016787">
    <property type="term" value="F:hydrolase activity"/>
    <property type="evidence" value="ECO:0007669"/>
    <property type="project" value="UniProtKB-KW"/>
</dbReference>
<dbReference type="GO" id="GO:0050313">
    <property type="term" value="F:sulfur dioxygenase activity"/>
    <property type="evidence" value="ECO:0007669"/>
    <property type="project" value="InterPro"/>
</dbReference>
<keyword evidence="1" id="KW-0479">Metal-binding</keyword>
<name>A0A849AXE4_9MICO</name>
<dbReference type="Pfam" id="PF00581">
    <property type="entry name" value="Rhodanese"/>
    <property type="match status" value="1"/>
</dbReference>
<feature type="region of interest" description="Disordered" evidence="2">
    <location>
        <begin position="194"/>
        <end position="215"/>
    </location>
</feature>
<dbReference type="InterPro" id="IPR001763">
    <property type="entry name" value="Rhodanese-like_dom"/>
</dbReference>
<dbReference type="InterPro" id="IPR044528">
    <property type="entry name" value="POD-like_MBL-fold"/>
</dbReference>
<gene>
    <name evidence="4" type="ORF">HJ588_18855</name>
</gene>
<dbReference type="PANTHER" id="PTHR43084:SF1">
    <property type="entry name" value="PERSULFIDE DIOXYGENASE ETHE1, MITOCHONDRIAL"/>
    <property type="match status" value="1"/>
</dbReference>
<keyword evidence="5" id="KW-1185">Reference proteome</keyword>
<dbReference type="AlphaFoldDB" id="A0A849AXE4"/>
<dbReference type="PANTHER" id="PTHR43084">
    <property type="entry name" value="PERSULFIDE DIOXYGENASE ETHE1"/>
    <property type="match status" value="1"/>
</dbReference>
<dbReference type="CDD" id="cd07724">
    <property type="entry name" value="POD-like_MBL-fold"/>
    <property type="match status" value="1"/>
</dbReference>
<dbReference type="SMART" id="SM00450">
    <property type="entry name" value="RHOD"/>
    <property type="match status" value="1"/>
</dbReference>
<dbReference type="SMART" id="SM00849">
    <property type="entry name" value="Lactamase_B"/>
    <property type="match status" value="1"/>
</dbReference>
<keyword evidence="4" id="KW-0378">Hydrolase</keyword>
<dbReference type="Gene3D" id="3.60.15.10">
    <property type="entry name" value="Ribonuclease Z/Hydroxyacylglutathione hydrolase-like"/>
    <property type="match status" value="1"/>
</dbReference>
<dbReference type="PROSITE" id="PS50206">
    <property type="entry name" value="RHODANESE_3"/>
    <property type="match status" value="1"/>
</dbReference>
<feature type="domain" description="Rhodanese" evidence="3">
    <location>
        <begin position="368"/>
        <end position="454"/>
    </location>
</feature>
<dbReference type="InterPro" id="IPR036866">
    <property type="entry name" value="RibonucZ/Hydroxyglut_hydro"/>
</dbReference>
<protein>
    <submittedName>
        <fullName evidence="4">MBL fold metallo-hydrolase</fullName>
    </submittedName>
</protein>
<evidence type="ECO:0000256" key="1">
    <source>
        <dbReference type="ARBA" id="ARBA00022723"/>
    </source>
</evidence>
<organism evidence="4 5">
    <name type="scientific">Flexivirga aerilata</name>
    <dbReference type="NCBI Taxonomy" id="1656889"/>
    <lineage>
        <taxon>Bacteria</taxon>
        <taxon>Bacillati</taxon>
        <taxon>Actinomycetota</taxon>
        <taxon>Actinomycetes</taxon>
        <taxon>Micrococcales</taxon>
        <taxon>Dermacoccaceae</taxon>
        <taxon>Flexivirga</taxon>
    </lineage>
</organism>
<dbReference type="CDD" id="cd00158">
    <property type="entry name" value="RHOD"/>
    <property type="match status" value="1"/>
</dbReference>
<dbReference type="GO" id="GO:0046872">
    <property type="term" value="F:metal ion binding"/>
    <property type="evidence" value="ECO:0007669"/>
    <property type="project" value="UniProtKB-KW"/>
</dbReference>
<dbReference type="EMBL" id="JABENB010000004">
    <property type="protein sequence ID" value="NNG41322.1"/>
    <property type="molecule type" value="Genomic_DNA"/>
</dbReference>
<dbReference type="InterPro" id="IPR036873">
    <property type="entry name" value="Rhodanese-like_dom_sf"/>
</dbReference>
<dbReference type="GO" id="GO:0070813">
    <property type="term" value="P:hydrogen sulfide metabolic process"/>
    <property type="evidence" value="ECO:0007669"/>
    <property type="project" value="TreeGrafter"/>
</dbReference>
<dbReference type="Pfam" id="PF00753">
    <property type="entry name" value="Lactamase_B"/>
    <property type="match status" value="1"/>
</dbReference>
<dbReference type="InterPro" id="IPR001279">
    <property type="entry name" value="Metallo-B-lactamas"/>
</dbReference>
<dbReference type="SUPFAM" id="SSF56281">
    <property type="entry name" value="Metallo-hydrolase/oxidoreductase"/>
    <property type="match status" value="1"/>
</dbReference>
<dbReference type="Gene3D" id="3.40.250.10">
    <property type="entry name" value="Rhodanese-like domain"/>
    <property type="match status" value="2"/>
</dbReference>
<evidence type="ECO:0000313" key="5">
    <source>
        <dbReference type="Proteomes" id="UP000557772"/>
    </source>
</evidence>
<accession>A0A849AXE4</accession>
<dbReference type="GO" id="GO:0006749">
    <property type="term" value="P:glutathione metabolic process"/>
    <property type="evidence" value="ECO:0007669"/>
    <property type="project" value="InterPro"/>
</dbReference>
<proteinExistence type="predicted"/>
<reference evidence="4 5" key="1">
    <citation type="submission" date="2020-05" db="EMBL/GenBank/DDBJ databases">
        <title>Flexivirga sp. ID2601S isolated from air conditioner.</title>
        <authorList>
            <person name="Kim D.H."/>
        </authorList>
    </citation>
    <scope>NUCLEOTIDE SEQUENCE [LARGE SCALE GENOMIC DNA]</scope>
    <source>
        <strain evidence="4 5">ID2601S</strain>
    </source>
</reference>
<evidence type="ECO:0000313" key="4">
    <source>
        <dbReference type="EMBL" id="NNG41322.1"/>
    </source>
</evidence>
<evidence type="ECO:0000256" key="2">
    <source>
        <dbReference type="SAM" id="MobiDB-lite"/>
    </source>
</evidence>
<comment type="caution">
    <text evidence="4">The sequence shown here is derived from an EMBL/GenBank/DDBJ whole genome shotgun (WGS) entry which is preliminary data.</text>
</comment>
<dbReference type="SUPFAM" id="SSF52821">
    <property type="entry name" value="Rhodanese/Cell cycle control phosphatase"/>
    <property type="match status" value="2"/>
</dbReference>
<dbReference type="InterPro" id="IPR051682">
    <property type="entry name" value="Mito_Persulfide_Diox"/>
</dbReference>